<dbReference type="SMART" id="SM00729">
    <property type="entry name" value="Elp3"/>
    <property type="match status" value="1"/>
</dbReference>
<accession>A0A3Q8S779</accession>
<feature type="domain" description="Radical SAM core" evidence="7">
    <location>
        <begin position="24"/>
        <end position="264"/>
    </location>
</feature>
<evidence type="ECO:0000256" key="5">
    <source>
        <dbReference type="ARBA" id="ARBA00023004"/>
    </source>
</evidence>
<dbReference type="Pfam" id="PF16199">
    <property type="entry name" value="Radical_SAM_C"/>
    <property type="match status" value="1"/>
</dbReference>
<dbReference type="SFLD" id="SFLDS00029">
    <property type="entry name" value="Radical_SAM"/>
    <property type="match status" value="1"/>
</dbReference>
<keyword evidence="4" id="KW-0479">Metal-binding</keyword>
<dbReference type="SFLD" id="SFLDG01086">
    <property type="entry name" value="elongater_protein-like"/>
    <property type="match status" value="1"/>
</dbReference>
<dbReference type="InterPro" id="IPR007197">
    <property type="entry name" value="rSAM"/>
</dbReference>
<dbReference type="EMBL" id="CP034234">
    <property type="protein sequence ID" value="AZK43944.1"/>
    <property type="molecule type" value="Genomic_DNA"/>
</dbReference>
<sequence>MTNPYPYSLDNKRYQTYNYFTQKTYGQKAFKVSIDAGFTCPNRDGTCGSGGCNFCSARGSGDMILKNPDLEKQIEHSQNIMLQKWPHAAKIAYFQAYSNTHDSLENLKKLYDPFFNDDRFVGIDIATRSDCLDDEKIAYFEAMSRKKDLTIEIGLQTIHPETSECMNRGHDLESVTTCIQKLKAAGIRTCVHIINGFPQETPEMMLETADYLARMHPEMVKIHMLHIIKETKLGAEYQKNPFPLLYRDDYVDVVVKQIERLPEDIVVARLTGDGMADDLLAPLWTVRKIAVTNEIDKLMVQKNTWQGKYAKER</sequence>
<dbReference type="PROSITE" id="PS51918">
    <property type="entry name" value="RADICAL_SAM"/>
    <property type="match status" value="1"/>
</dbReference>
<dbReference type="SFLD" id="SFLDG01082">
    <property type="entry name" value="B12-binding_domain_containing"/>
    <property type="match status" value="1"/>
</dbReference>
<keyword evidence="5" id="KW-0408">Iron</keyword>
<dbReference type="GO" id="GO:0051539">
    <property type="term" value="F:4 iron, 4 sulfur cluster binding"/>
    <property type="evidence" value="ECO:0007669"/>
    <property type="project" value="UniProtKB-KW"/>
</dbReference>
<dbReference type="SUPFAM" id="SSF102114">
    <property type="entry name" value="Radical SAM enzymes"/>
    <property type="match status" value="1"/>
</dbReference>
<keyword evidence="3" id="KW-0949">S-adenosyl-L-methionine</keyword>
<dbReference type="NCBIfam" id="TIGR01212">
    <property type="entry name" value="TIGR01212 family radical SAM protein"/>
    <property type="match status" value="1"/>
</dbReference>
<dbReference type="InterPro" id="IPR032432">
    <property type="entry name" value="Radical_SAM_C"/>
</dbReference>
<dbReference type="Proteomes" id="UP000278804">
    <property type="component" value="Chromosome"/>
</dbReference>
<keyword evidence="2" id="KW-0004">4Fe-4S</keyword>
<evidence type="ECO:0000313" key="9">
    <source>
        <dbReference type="Proteomes" id="UP000278804"/>
    </source>
</evidence>
<dbReference type="AlphaFoldDB" id="A0A3Q8S779"/>
<evidence type="ECO:0000256" key="2">
    <source>
        <dbReference type="ARBA" id="ARBA00022485"/>
    </source>
</evidence>
<dbReference type="RefSeq" id="WP_125164150.1">
    <property type="nucleotide sequence ID" value="NZ_CP034234.1"/>
</dbReference>
<evidence type="ECO:0000259" key="7">
    <source>
        <dbReference type="PROSITE" id="PS51918"/>
    </source>
</evidence>
<proteinExistence type="predicted"/>
<evidence type="ECO:0000313" key="8">
    <source>
        <dbReference type="EMBL" id="AZK43944.1"/>
    </source>
</evidence>
<dbReference type="Pfam" id="PF04055">
    <property type="entry name" value="Radical_SAM"/>
    <property type="match status" value="1"/>
</dbReference>
<dbReference type="InterPro" id="IPR006638">
    <property type="entry name" value="Elp3/MiaA/NifB-like_rSAM"/>
</dbReference>
<keyword evidence="6" id="KW-0411">Iron-sulfur</keyword>
<evidence type="ECO:0000256" key="6">
    <source>
        <dbReference type="ARBA" id="ARBA00023014"/>
    </source>
</evidence>
<dbReference type="SFLD" id="SFLDG01091">
    <property type="entry name" value="uncharacterized_CHP01210-like"/>
    <property type="match status" value="1"/>
</dbReference>
<dbReference type="InterPro" id="IPR058240">
    <property type="entry name" value="rSAM_sf"/>
</dbReference>
<dbReference type="PANTHER" id="PTHR11135">
    <property type="entry name" value="HISTONE ACETYLTRANSFERASE-RELATED"/>
    <property type="match status" value="1"/>
</dbReference>
<evidence type="ECO:0000256" key="3">
    <source>
        <dbReference type="ARBA" id="ARBA00022691"/>
    </source>
</evidence>
<dbReference type="InterPro" id="IPR005911">
    <property type="entry name" value="YhcC-like"/>
</dbReference>
<name>A0A3Q8S779_9FIRM</name>
<dbReference type="PANTHER" id="PTHR11135:SF1">
    <property type="entry name" value="PROTEIN YHCC"/>
    <property type="match status" value="1"/>
</dbReference>
<protein>
    <submittedName>
        <fullName evidence="8">TIGR01212 family radical SAM protein</fullName>
    </submittedName>
</protein>
<dbReference type="GO" id="GO:0046872">
    <property type="term" value="F:metal ion binding"/>
    <property type="evidence" value="ECO:0007669"/>
    <property type="project" value="UniProtKB-KW"/>
</dbReference>
<comment type="cofactor">
    <cofactor evidence="1">
        <name>[4Fe-4S] cluster</name>
        <dbReference type="ChEBI" id="CHEBI:49883"/>
    </cofactor>
</comment>
<evidence type="ECO:0000256" key="4">
    <source>
        <dbReference type="ARBA" id="ARBA00022723"/>
    </source>
</evidence>
<gene>
    <name evidence="8" type="ORF">EEI45_03395</name>
</gene>
<dbReference type="GO" id="GO:0003824">
    <property type="term" value="F:catalytic activity"/>
    <property type="evidence" value="ECO:0007669"/>
    <property type="project" value="InterPro"/>
</dbReference>
<dbReference type="KEGG" id="eri:EEI45_03395"/>
<dbReference type="Gene3D" id="3.30.750.200">
    <property type="match status" value="1"/>
</dbReference>
<keyword evidence="9" id="KW-1185">Reference proteome</keyword>
<organism evidence="8 9">
    <name type="scientific">Erysipelothrix piscisicarius</name>
    <dbReference type="NCBI Taxonomy" id="2485784"/>
    <lineage>
        <taxon>Bacteria</taxon>
        <taxon>Bacillati</taxon>
        <taxon>Bacillota</taxon>
        <taxon>Erysipelotrichia</taxon>
        <taxon>Erysipelotrichales</taxon>
        <taxon>Erysipelotrichaceae</taxon>
        <taxon>Erysipelothrix</taxon>
    </lineage>
</organism>
<reference evidence="8 9" key="1">
    <citation type="journal article" date="2020" name="Int. J. Syst. Evol. Microbiol.">
        <title>Description of Erysipelothrix piscisicarius sp. nov., an emergent fish pathogen, and assessment of virulence using a tiger barb (Puntigrus tetrazona) infection model.</title>
        <authorList>
            <person name="Pomaranski E.K."/>
            <person name="Griffin M.J."/>
            <person name="Camus A.C."/>
            <person name="Armwood A.R."/>
            <person name="Shelley J."/>
            <person name="Waldbieser G.C."/>
            <person name="LaFrentz B.R."/>
            <person name="Garcia J.C."/>
            <person name="Yanong R."/>
            <person name="Soto E."/>
        </authorList>
    </citation>
    <scope>NUCLEOTIDE SEQUENCE [LARGE SCALE GENOMIC DNA]</scope>
    <source>
        <strain evidence="8 9">15TAL0474</strain>
    </source>
</reference>
<evidence type="ECO:0000256" key="1">
    <source>
        <dbReference type="ARBA" id="ARBA00001966"/>
    </source>
</evidence>
<dbReference type="InterPro" id="IPR039661">
    <property type="entry name" value="ELP3"/>
</dbReference>